<dbReference type="PANTHER" id="PTHR12903">
    <property type="entry name" value="MITOCHONDRIAL RIBOSOMAL PROTEIN L24"/>
    <property type="match status" value="1"/>
</dbReference>
<keyword evidence="6" id="KW-0732">Signal</keyword>
<dbReference type="InterPro" id="IPR057264">
    <property type="entry name" value="Ribosomal_uL24_C"/>
</dbReference>
<dbReference type="HAMAP" id="MF_01326_B">
    <property type="entry name" value="Ribosomal_uL24_B"/>
    <property type="match status" value="1"/>
</dbReference>
<dbReference type="Pfam" id="PF17136">
    <property type="entry name" value="ribosomal_L24"/>
    <property type="match status" value="1"/>
</dbReference>
<dbReference type="Proteomes" id="UP001244341">
    <property type="component" value="Chromosome 13b"/>
</dbReference>
<evidence type="ECO:0000313" key="8">
    <source>
        <dbReference type="EMBL" id="WIA21260.1"/>
    </source>
</evidence>
<reference evidence="8 9" key="1">
    <citation type="submission" date="2023-05" db="EMBL/GenBank/DDBJ databases">
        <title>A 100% complete, gapless, phased diploid assembly of the Scenedesmus obliquus UTEX 3031 genome.</title>
        <authorList>
            <person name="Biondi T.C."/>
            <person name="Hanschen E.R."/>
            <person name="Kwon T."/>
            <person name="Eng W."/>
            <person name="Kruse C.P.S."/>
            <person name="Koehler S.I."/>
            <person name="Kunde Y."/>
            <person name="Gleasner C.D."/>
            <person name="You Mak K.T."/>
            <person name="Polle J."/>
            <person name="Hovde B.T."/>
            <person name="Starkenburg S.R."/>
        </authorList>
    </citation>
    <scope>NUCLEOTIDE SEQUENCE [LARGE SCALE GENOMIC DNA]</scope>
    <source>
        <strain evidence="8 9">DOE0152z</strain>
    </source>
</reference>
<keyword evidence="2 4" id="KW-0689">Ribosomal protein</keyword>
<dbReference type="InterPro" id="IPR014722">
    <property type="entry name" value="Rib_uL2_dom2"/>
</dbReference>
<dbReference type="SMART" id="SM00739">
    <property type="entry name" value="KOW"/>
    <property type="match status" value="1"/>
</dbReference>
<dbReference type="InterPro" id="IPR041988">
    <property type="entry name" value="Ribosomal_uL24_KOW"/>
</dbReference>
<evidence type="ECO:0000256" key="3">
    <source>
        <dbReference type="ARBA" id="ARBA00023274"/>
    </source>
</evidence>
<feature type="chain" id="PRO_5046881075" description="KOW domain-containing protein" evidence="6">
    <location>
        <begin position="31"/>
        <end position="240"/>
    </location>
</feature>
<evidence type="ECO:0000256" key="1">
    <source>
        <dbReference type="ARBA" id="ARBA00010618"/>
    </source>
</evidence>
<feature type="compositionally biased region" description="Low complexity" evidence="5">
    <location>
        <begin position="215"/>
        <end position="240"/>
    </location>
</feature>
<feature type="region of interest" description="Disordered" evidence="5">
    <location>
        <begin position="201"/>
        <end position="240"/>
    </location>
</feature>
<dbReference type="InterPro" id="IPR005824">
    <property type="entry name" value="KOW"/>
</dbReference>
<comment type="similarity">
    <text evidence="1 4">Belongs to the universal ribosomal protein uL24 family.</text>
</comment>
<dbReference type="Gene3D" id="2.30.30.30">
    <property type="match status" value="1"/>
</dbReference>
<evidence type="ECO:0000256" key="5">
    <source>
        <dbReference type="SAM" id="MobiDB-lite"/>
    </source>
</evidence>
<protein>
    <recommendedName>
        <fullName evidence="7">KOW domain-containing protein</fullName>
    </recommendedName>
</protein>
<proteinExistence type="inferred from homology"/>
<dbReference type="InterPro" id="IPR008991">
    <property type="entry name" value="Translation_prot_SH3-like_sf"/>
</dbReference>
<feature type="compositionally biased region" description="Basic and acidic residues" evidence="5">
    <location>
        <begin position="153"/>
        <end position="168"/>
    </location>
</feature>
<organism evidence="8 9">
    <name type="scientific">Tetradesmus obliquus</name>
    <name type="common">Green alga</name>
    <name type="synonym">Acutodesmus obliquus</name>
    <dbReference type="NCBI Taxonomy" id="3088"/>
    <lineage>
        <taxon>Eukaryota</taxon>
        <taxon>Viridiplantae</taxon>
        <taxon>Chlorophyta</taxon>
        <taxon>core chlorophytes</taxon>
        <taxon>Chlorophyceae</taxon>
        <taxon>CS clade</taxon>
        <taxon>Sphaeropleales</taxon>
        <taxon>Scenedesmaceae</taxon>
        <taxon>Tetradesmus</taxon>
    </lineage>
</organism>
<dbReference type="InterPro" id="IPR005825">
    <property type="entry name" value="Ribosomal_uL24_CS"/>
</dbReference>
<evidence type="ECO:0000256" key="6">
    <source>
        <dbReference type="SAM" id="SignalP"/>
    </source>
</evidence>
<dbReference type="EMBL" id="CP126220">
    <property type="protein sequence ID" value="WIA21260.1"/>
    <property type="molecule type" value="Genomic_DNA"/>
</dbReference>
<evidence type="ECO:0000313" key="9">
    <source>
        <dbReference type="Proteomes" id="UP001244341"/>
    </source>
</evidence>
<dbReference type="NCBIfam" id="TIGR01079">
    <property type="entry name" value="rplX_bact"/>
    <property type="match status" value="1"/>
</dbReference>
<feature type="signal peptide" evidence="6">
    <location>
        <begin position="1"/>
        <end position="30"/>
    </location>
</feature>
<name>A0ABY8UJF6_TETOB</name>
<keyword evidence="9" id="KW-1185">Reference proteome</keyword>
<dbReference type="Pfam" id="PF00467">
    <property type="entry name" value="KOW"/>
    <property type="match status" value="1"/>
</dbReference>
<dbReference type="SUPFAM" id="SSF50104">
    <property type="entry name" value="Translation proteins SH3-like domain"/>
    <property type="match status" value="1"/>
</dbReference>
<gene>
    <name evidence="8" type="ORF">OEZ85_000495</name>
</gene>
<evidence type="ECO:0000256" key="4">
    <source>
        <dbReference type="RuleBase" id="RU003477"/>
    </source>
</evidence>
<feature type="compositionally biased region" description="Basic and acidic residues" evidence="5">
    <location>
        <begin position="203"/>
        <end position="212"/>
    </location>
</feature>
<evidence type="ECO:0000259" key="7">
    <source>
        <dbReference type="SMART" id="SM00739"/>
    </source>
</evidence>
<dbReference type="PROSITE" id="PS01108">
    <property type="entry name" value="RIBOSOMAL_L24"/>
    <property type="match status" value="1"/>
</dbReference>
<keyword evidence="3 4" id="KW-0687">Ribonucleoprotein</keyword>
<feature type="region of interest" description="Disordered" evidence="5">
    <location>
        <begin position="149"/>
        <end position="185"/>
    </location>
</feature>
<dbReference type="InterPro" id="IPR003256">
    <property type="entry name" value="Ribosomal_uL24"/>
</dbReference>
<sequence length="240" mass="25443">MPIVAAAAQLLQSLNVTLLLEACFFQGLSTRNGQPPAAQQPAAAMQSSFLGSGLRSSTQRCFAPSRVSPKACTVVAHYGGRVNLGGGKAWERTETNQNGKPVKVKMHVKKGDIVQVVSGKDKGTVAEVEKVISTRGMVVVKGVNITVRNVSPRSKDEQGQQKRQESPIHHSNVMHYSMSAGKRSRVGYKLTEDGGKVRYLVKTGEELPERSFKQPAAAAESSSSDSSAAEPPAGDAPSSA</sequence>
<dbReference type="CDD" id="cd06089">
    <property type="entry name" value="KOW_RPL26"/>
    <property type="match status" value="1"/>
</dbReference>
<evidence type="ECO:0000256" key="2">
    <source>
        <dbReference type="ARBA" id="ARBA00022980"/>
    </source>
</evidence>
<feature type="domain" description="KOW" evidence="7">
    <location>
        <begin position="107"/>
        <end position="134"/>
    </location>
</feature>
<accession>A0ABY8UJF6</accession>